<proteinExistence type="predicted"/>
<name>A0A318TK11_9BRAD</name>
<comment type="caution">
    <text evidence="2">The sequence shown here is derived from an EMBL/GenBank/DDBJ whole genome shotgun (WGS) entry which is preliminary data.</text>
</comment>
<evidence type="ECO:0000256" key="1">
    <source>
        <dbReference type="SAM" id="MobiDB-lite"/>
    </source>
</evidence>
<sequence length="76" mass="8560">MTDTPRDGELVEVEYKGRWLPAKFAAADSIAASDGGDEVWWLDHFLVLSDDPSEPLTIPEDTQSGSPLPRWRPQRH</sequence>
<reference evidence="2 3" key="1">
    <citation type="submission" date="2018-06" db="EMBL/GenBank/DDBJ databases">
        <title>Genomic Encyclopedia of Archaeal and Bacterial Type Strains, Phase II (KMG-II): from individual species to whole genera.</title>
        <authorList>
            <person name="Goeker M."/>
        </authorList>
    </citation>
    <scope>NUCLEOTIDE SEQUENCE [LARGE SCALE GENOMIC DNA]</scope>
    <source>
        <strain evidence="2 3">JCM 11668</strain>
    </source>
</reference>
<evidence type="ECO:0000313" key="2">
    <source>
        <dbReference type="EMBL" id="PYF05056.1"/>
    </source>
</evidence>
<gene>
    <name evidence="2" type="ORF">BJ122_102282</name>
</gene>
<feature type="region of interest" description="Disordered" evidence="1">
    <location>
        <begin position="52"/>
        <end position="76"/>
    </location>
</feature>
<dbReference type="AlphaFoldDB" id="A0A318TK11"/>
<protein>
    <submittedName>
        <fullName evidence="2">Uncharacterized protein</fullName>
    </submittedName>
</protein>
<dbReference type="EMBL" id="QJTI01000002">
    <property type="protein sequence ID" value="PYF05056.1"/>
    <property type="molecule type" value="Genomic_DNA"/>
</dbReference>
<dbReference type="Proteomes" id="UP000248148">
    <property type="component" value="Unassembled WGS sequence"/>
</dbReference>
<accession>A0A318TK11</accession>
<organism evidence="2 3">
    <name type="scientific">Rhodopseudomonas faecalis</name>
    <dbReference type="NCBI Taxonomy" id="99655"/>
    <lineage>
        <taxon>Bacteria</taxon>
        <taxon>Pseudomonadati</taxon>
        <taxon>Pseudomonadota</taxon>
        <taxon>Alphaproteobacteria</taxon>
        <taxon>Hyphomicrobiales</taxon>
        <taxon>Nitrobacteraceae</taxon>
        <taxon>Rhodopseudomonas</taxon>
    </lineage>
</organism>
<evidence type="ECO:0000313" key="3">
    <source>
        <dbReference type="Proteomes" id="UP000248148"/>
    </source>
</evidence>
<dbReference type="RefSeq" id="WP_110779691.1">
    <property type="nucleotide sequence ID" value="NZ_QJTI01000002.1"/>
</dbReference>
<keyword evidence="3" id="KW-1185">Reference proteome</keyword>